<sequence length="87" mass="10042">MQTCERSNVPEKYGREVRVDLKEARKRAEELIKFGFGIADAAHVAFAEMVGAEFISCDKKLVRKCKRYKIRVWCSNPVAFCVKEDLK</sequence>
<keyword evidence="2" id="KW-1185">Reference proteome</keyword>
<protein>
    <recommendedName>
        <fullName evidence="3">PIN domain-containing protein</fullName>
    </recommendedName>
</protein>
<dbReference type="EMBL" id="CP013015">
    <property type="protein sequence ID" value="AMM40221.1"/>
    <property type="molecule type" value="Genomic_DNA"/>
</dbReference>
<proteinExistence type="predicted"/>
<reference evidence="1 2" key="1">
    <citation type="submission" date="2015-10" db="EMBL/GenBank/DDBJ databases">
        <title>Candidatus Desulfofervidus auxilii, a hydrogenotrophic sulfate-reducing bacterium involved in the thermophilic anaerobic oxidation of methane.</title>
        <authorList>
            <person name="Krukenberg V."/>
            <person name="Richter M."/>
            <person name="Wegener G."/>
        </authorList>
    </citation>
    <scope>NUCLEOTIDE SEQUENCE [LARGE SCALE GENOMIC DNA]</scope>
    <source>
        <strain evidence="1 2">HS1</strain>
    </source>
</reference>
<dbReference type="InterPro" id="IPR029060">
    <property type="entry name" value="PIN-like_dom_sf"/>
</dbReference>
<dbReference type="AlphaFoldDB" id="A0A7U4QJ01"/>
<dbReference type="Proteomes" id="UP000070560">
    <property type="component" value="Chromosome"/>
</dbReference>
<accession>A0A7U4QJ01</accession>
<dbReference type="SUPFAM" id="SSF88723">
    <property type="entry name" value="PIN domain-like"/>
    <property type="match status" value="1"/>
</dbReference>
<gene>
    <name evidence="1" type="ORF">HS1_000415</name>
</gene>
<name>A0A7U4QJ01_DESA2</name>
<evidence type="ECO:0008006" key="3">
    <source>
        <dbReference type="Google" id="ProtNLM"/>
    </source>
</evidence>
<dbReference type="Gene3D" id="3.40.50.1010">
    <property type="entry name" value="5'-nuclease"/>
    <property type="match status" value="1"/>
</dbReference>
<evidence type="ECO:0000313" key="1">
    <source>
        <dbReference type="EMBL" id="AMM40221.1"/>
    </source>
</evidence>
<organism evidence="1 2">
    <name type="scientific">Desulfofervidus auxilii</name>
    <dbReference type="NCBI Taxonomy" id="1621989"/>
    <lineage>
        <taxon>Bacteria</taxon>
        <taxon>Pseudomonadati</taxon>
        <taxon>Thermodesulfobacteriota</taxon>
        <taxon>Candidatus Desulfofervidia</taxon>
        <taxon>Candidatus Desulfofervidales</taxon>
        <taxon>Candidatus Desulfofervidaceae</taxon>
        <taxon>Candidatus Desulfofervidus</taxon>
    </lineage>
</organism>
<dbReference type="KEGG" id="daw:HS1_000415"/>
<evidence type="ECO:0000313" key="2">
    <source>
        <dbReference type="Proteomes" id="UP000070560"/>
    </source>
</evidence>